<evidence type="ECO:0000313" key="1">
    <source>
        <dbReference type="EMBL" id="HGH61367.1"/>
    </source>
</evidence>
<accession>A0A7C4ASM2</accession>
<gene>
    <name evidence="1" type="ORF">ENV54_08725</name>
</gene>
<sequence length="77" mass="9434">MEKRDLDLIAQWQDKDPELKRLWMEHLEYEEQLEVFNKRVYLSPAEELERKTLQKKKLKGRDQIERILTKLRAAAPR</sequence>
<dbReference type="EMBL" id="DTGT01000271">
    <property type="protein sequence ID" value="HGH61367.1"/>
    <property type="molecule type" value="Genomic_DNA"/>
</dbReference>
<reference evidence="1" key="1">
    <citation type="journal article" date="2020" name="mSystems">
        <title>Genome- and Community-Level Interaction Insights into Carbon Utilization and Element Cycling Functions of Hydrothermarchaeota in Hydrothermal Sediment.</title>
        <authorList>
            <person name="Zhou Z."/>
            <person name="Liu Y."/>
            <person name="Xu W."/>
            <person name="Pan J."/>
            <person name="Luo Z.H."/>
            <person name="Li M."/>
        </authorList>
    </citation>
    <scope>NUCLEOTIDE SEQUENCE [LARGE SCALE GENOMIC DNA]</scope>
    <source>
        <strain evidence="1">SpSt-769</strain>
    </source>
</reference>
<protein>
    <submittedName>
        <fullName evidence="1">DUF465 domain-containing protein</fullName>
    </submittedName>
</protein>
<dbReference type="InterPro" id="IPR038444">
    <property type="entry name" value="DUF465_sf"/>
</dbReference>
<dbReference type="AlphaFoldDB" id="A0A7C4ASM2"/>
<proteinExistence type="predicted"/>
<comment type="caution">
    <text evidence="1">The sequence shown here is derived from an EMBL/GenBank/DDBJ whole genome shotgun (WGS) entry which is preliminary data.</text>
</comment>
<organism evidence="1">
    <name type="scientific">Desulfomonile tiedjei</name>
    <dbReference type="NCBI Taxonomy" id="2358"/>
    <lineage>
        <taxon>Bacteria</taxon>
        <taxon>Pseudomonadati</taxon>
        <taxon>Thermodesulfobacteriota</taxon>
        <taxon>Desulfomonilia</taxon>
        <taxon>Desulfomonilales</taxon>
        <taxon>Desulfomonilaceae</taxon>
        <taxon>Desulfomonile</taxon>
    </lineage>
</organism>
<name>A0A7C4ASM2_9BACT</name>
<dbReference type="Gene3D" id="6.10.280.50">
    <property type="match status" value="1"/>
</dbReference>